<dbReference type="InterPro" id="IPR007867">
    <property type="entry name" value="GMC_OxRtase_C"/>
</dbReference>
<evidence type="ECO:0000313" key="4">
    <source>
        <dbReference type="EMBL" id="CAK1547680.1"/>
    </source>
</evidence>
<protein>
    <recommendedName>
        <fullName evidence="3">Glucose-methanol-choline oxidoreductase N-terminal domain-containing protein</fullName>
    </recommendedName>
</protein>
<dbReference type="SUPFAM" id="SSF51905">
    <property type="entry name" value="FAD/NAD(P)-binding domain"/>
    <property type="match status" value="1"/>
</dbReference>
<gene>
    <name evidence="4" type="ORF">LNINA_LOCUS7138</name>
</gene>
<evidence type="ECO:0000256" key="2">
    <source>
        <dbReference type="PIRSR" id="PIRSR000137-2"/>
    </source>
</evidence>
<dbReference type="SUPFAM" id="SSF54373">
    <property type="entry name" value="FAD-linked reductases, C-terminal domain"/>
    <property type="match status" value="1"/>
</dbReference>
<comment type="cofactor">
    <cofactor evidence="2">
        <name>FAD</name>
        <dbReference type="ChEBI" id="CHEBI:57692"/>
    </cofactor>
</comment>
<dbReference type="EMBL" id="CAVLEF010000009">
    <property type="protein sequence ID" value="CAK1547680.1"/>
    <property type="molecule type" value="Genomic_DNA"/>
</dbReference>
<dbReference type="PROSITE" id="PS00624">
    <property type="entry name" value="GMC_OXRED_2"/>
    <property type="match status" value="1"/>
</dbReference>
<evidence type="ECO:0000256" key="1">
    <source>
        <dbReference type="ARBA" id="ARBA00010790"/>
    </source>
</evidence>
<comment type="similarity">
    <text evidence="1">Belongs to the GMC oxidoreductase family.</text>
</comment>
<name>A0AAV1JHG1_9NEOP</name>
<dbReference type="Proteomes" id="UP001497472">
    <property type="component" value="Unassembled WGS sequence"/>
</dbReference>
<dbReference type="InterPro" id="IPR036188">
    <property type="entry name" value="FAD/NAD-bd_sf"/>
</dbReference>
<dbReference type="InterPro" id="IPR012132">
    <property type="entry name" value="GMC_OxRdtase"/>
</dbReference>
<keyword evidence="5" id="KW-1185">Reference proteome</keyword>
<organism evidence="4 5">
    <name type="scientific">Leptosia nina</name>
    <dbReference type="NCBI Taxonomy" id="320188"/>
    <lineage>
        <taxon>Eukaryota</taxon>
        <taxon>Metazoa</taxon>
        <taxon>Ecdysozoa</taxon>
        <taxon>Arthropoda</taxon>
        <taxon>Hexapoda</taxon>
        <taxon>Insecta</taxon>
        <taxon>Pterygota</taxon>
        <taxon>Neoptera</taxon>
        <taxon>Endopterygota</taxon>
        <taxon>Lepidoptera</taxon>
        <taxon>Glossata</taxon>
        <taxon>Ditrysia</taxon>
        <taxon>Papilionoidea</taxon>
        <taxon>Pieridae</taxon>
        <taxon>Pierinae</taxon>
        <taxon>Leptosia</taxon>
    </lineage>
</organism>
<comment type="caution">
    <text evidence="4">The sequence shown here is derived from an EMBL/GenBank/DDBJ whole genome shotgun (WGS) entry which is preliminary data.</text>
</comment>
<accession>A0AAV1JHG1</accession>
<keyword evidence="2" id="KW-0274">FAD</keyword>
<dbReference type="PANTHER" id="PTHR11552:SF154">
    <property type="entry name" value="FI04917P"/>
    <property type="match status" value="1"/>
</dbReference>
<dbReference type="Pfam" id="PF00732">
    <property type="entry name" value="GMC_oxred_N"/>
    <property type="match status" value="1"/>
</dbReference>
<reference evidence="4 5" key="1">
    <citation type="submission" date="2023-11" db="EMBL/GenBank/DDBJ databases">
        <authorList>
            <person name="Okamura Y."/>
        </authorList>
    </citation>
    <scope>NUCLEOTIDE SEQUENCE [LARGE SCALE GENOMIC DNA]</scope>
</reference>
<dbReference type="PANTHER" id="PTHR11552">
    <property type="entry name" value="GLUCOSE-METHANOL-CHOLINE GMC OXIDOREDUCTASE"/>
    <property type="match status" value="1"/>
</dbReference>
<feature type="domain" description="Glucose-methanol-choline oxidoreductase N-terminal" evidence="3">
    <location>
        <begin position="331"/>
        <end position="345"/>
    </location>
</feature>
<dbReference type="InterPro" id="IPR000172">
    <property type="entry name" value="GMC_OxRdtase_N"/>
</dbReference>
<evidence type="ECO:0000259" key="3">
    <source>
        <dbReference type="PROSITE" id="PS00624"/>
    </source>
</evidence>
<dbReference type="Gene3D" id="3.50.50.60">
    <property type="entry name" value="FAD/NAD(P)-binding domain"/>
    <property type="match status" value="1"/>
</dbReference>
<evidence type="ECO:0000313" key="5">
    <source>
        <dbReference type="Proteomes" id="UP001497472"/>
    </source>
</evidence>
<dbReference type="GO" id="GO:0050660">
    <property type="term" value="F:flavin adenine dinucleotide binding"/>
    <property type="evidence" value="ECO:0007669"/>
    <property type="project" value="InterPro"/>
</dbReference>
<dbReference type="Gene3D" id="3.30.560.10">
    <property type="entry name" value="Glucose Oxidase, domain 3"/>
    <property type="match status" value="1"/>
</dbReference>
<feature type="binding site" evidence="2">
    <location>
        <begin position="165"/>
        <end position="168"/>
    </location>
    <ligand>
        <name>FAD</name>
        <dbReference type="ChEBI" id="CHEBI:57692"/>
    </ligand>
</feature>
<dbReference type="Pfam" id="PF05199">
    <property type="entry name" value="GMC_oxred_C"/>
    <property type="match status" value="1"/>
</dbReference>
<dbReference type="GO" id="GO:0016614">
    <property type="term" value="F:oxidoreductase activity, acting on CH-OH group of donors"/>
    <property type="evidence" value="ECO:0007669"/>
    <property type="project" value="InterPro"/>
</dbReference>
<dbReference type="PIRSF" id="PIRSF000137">
    <property type="entry name" value="Alcohol_oxidase"/>
    <property type="match status" value="1"/>
</dbReference>
<sequence length="633" mass="70930">MTWAPPNIAPTCMATQANLTQCRIGFSYLSLLVQLFGKSVDEEPAEEFESFKLKSIHDYGKKYQSANKDVNTKPRKYYDFIIVGGGSAGCVLANRLSEVKNWQILLLEAGEEEPNVTSIPNVASALAHSSVDWAYKTQPERSTCLAEGSCFWARGKTMGGSSAINYLVYMRGNRDDYDGWASSGNYGWSYREILPYFEKSIKKPNNSPNNFYYESEGSLNVERYSYVDTETKLIVSAFEEMGLPNINLALESKFGVNINLSTSKGGQRQSANTAFVRPIRRKRSNLQIITKARATKILINARRKEARGIEYYKDGKFVRVYAKKEVILSAGSIDSPRLLKVSGIGPRKELESLNIPVIADLKVGYNLQDHVTTNALIISLSNKTSTIISDNNILKAVQNYYDQPETKHGPLSTTSLINSVAFINSNGSKTDAPNIQFHFIGEIITDLYADPISYFHSSVLPVAFYNGIGIRSLLLTPRSRGIILLNKTDPIFGPPLIYPGFFTQKEDMDNLIAGINFVVKLEDTETFKRSGAYFNRTRFQGCTQYDWGTYDYFGCILTHYTTTIYHPVGTCKMGPKWDRDAVVDPRFRVYGLKRLRVVDASPMPKIVRGNTNAPTLMMAEKGSDMIKEDNGMK</sequence>
<proteinExistence type="inferred from homology"/>
<dbReference type="AlphaFoldDB" id="A0AAV1JHG1"/>
<keyword evidence="2" id="KW-0285">Flavoprotein</keyword>